<sequence>MEQTQHTNGNTAETARFAIEGMDCQACANRIEKVLRRQQGIIAADVNFASDELQTCFDSKLLSTDDIVQIVAKTGFKATAVTSASIEALAEMQNEEHKTTAIPWRLAVIWIIALPFVIGMLGMLLGQHWMLPPWWQFVLASIIQLGLAWPFYNSAIKSLQGGVANMDVLVSLGTVAIWLYSSIMLFNHQHDAHHYIYFEASVMVIAFVSLGKYLEQRTKKQSLNSMSMLLQLTPKMVRRQTDNGWQEVPLSQIQKGDILQTNAGNRIAADGIVHSGEAWCDESYLTGESKPLLKQAGDKVLAGALLSNGSITYQAQTLGSQTLLGDMMQALAQAQGSKAPIARLADKVSMVFVPAVVAIAVLTFILNWWFGGDFNEAVTRGVAVLVIACPCALGLATPAAMMVGMGRSARYGVWFKDAASLERTSQVNTVVLDKTGTLTQGKPQIVAQWRNPACQYEAQTILQLAAAAEQLTTHPLAQAVIQAAEQQNLPVLTASNSHSEIGQGTQAQVDGYGAVKVGNPAWCGFSIPGQLQQQEIWQIASIVVVAINNEIAGAFAIADALKEDTASAIKRLQQQNIDIHIMSGDQHSVVEYIAKQLGISYYQAEMNPRAKAEAVRALMQQGKVVAMVGDGINDAPALAAADVSFAMYGGADVATSTASATLMRHSVTQVADALALAHATVRVVKQNLFFAFFYNILGIPLAAIGWLSPVIAGAAMAMSSISVLLNALRLRKSRLD</sequence>
<dbReference type="SUPFAM" id="SSF81653">
    <property type="entry name" value="Calcium ATPase, transduction domain A"/>
    <property type="match status" value="1"/>
</dbReference>
<comment type="similarity">
    <text evidence="2 10">Belongs to the cation transport ATPase (P-type) (TC 3.A.3) family. Type IB subfamily.</text>
</comment>
<dbReference type="PANTHER" id="PTHR43520">
    <property type="entry name" value="ATP7, ISOFORM B"/>
    <property type="match status" value="1"/>
</dbReference>
<dbReference type="InterPro" id="IPR027256">
    <property type="entry name" value="P-typ_ATPase_IB"/>
</dbReference>
<dbReference type="GO" id="GO:0005886">
    <property type="term" value="C:plasma membrane"/>
    <property type="evidence" value="ECO:0007669"/>
    <property type="project" value="UniProtKB-SubCell"/>
</dbReference>
<dbReference type="Pfam" id="PF00702">
    <property type="entry name" value="Hydrolase"/>
    <property type="match status" value="1"/>
</dbReference>
<dbReference type="SUPFAM" id="SSF56784">
    <property type="entry name" value="HAD-like"/>
    <property type="match status" value="1"/>
</dbReference>
<evidence type="ECO:0000313" key="12">
    <source>
        <dbReference type="EMBL" id="PIT62453.1"/>
    </source>
</evidence>
<dbReference type="GO" id="GO:0055070">
    <property type="term" value="P:copper ion homeostasis"/>
    <property type="evidence" value="ECO:0007669"/>
    <property type="project" value="TreeGrafter"/>
</dbReference>
<evidence type="ECO:0000256" key="4">
    <source>
        <dbReference type="ARBA" id="ARBA00022723"/>
    </source>
</evidence>
<dbReference type="GO" id="GO:0016887">
    <property type="term" value="F:ATP hydrolysis activity"/>
    <property type="evidence" value="ECO:0007669"/>
    <property type="project" value="InterPro"/>
</dbReference>
<dbReference type="GO" id="GO:0012505">
    <property type="term" value="C:endomembrane system"/>
    <property type="evidence" value="ECO:0007669"/>
    <property type="project" value="UniProtKB-SubCell"/>
</dbReference>
<comment type="subcellular location">
    <subcellularLocation>
        <location evidence="10">Cell membrane</location>
    </subcellularLocation>
    <subcellularLocation>
        <location evidence="1">Endomembrane system</location>
        <topology evidence="1">Multi-pass membrane protein</topology>
    </subcellularLocation>
</comment>
<dbReference type="NCBIfam" id="TIGR01511">
    <property type="entry name" value="ATPase-IB1_Cu"/>
    <property type="match status" value="1"/>
</dbReference>
<feature type="transmembrane region" description="Helical" evidence="10">
    <location>
        <begin position="688"/>
        <end position="704"/>
    </location>
</feature>
<feature type="domain" description="HMA" evidence="11">
    <location>
        <begin position="13"/>
        <end position="79"/>
    </location>
</feature>
<evidence type="ECO:0000256" key="6">
    <source>
        <dbReference type="ARBA" id="ARBA00022840"/>
    </source>
</evidence>
<dbReference type="InterPro" id="IPR023298">
    <property type="entry name" value="ATPase_P-typ_TM_dom_sf"/>
</dbReference>
<feature type="transmembrane region" description="Helical" evidence="10">
    <location>
        <begin position="382"/>
        <end position="403"/>
    </location>
</feature>
<dbReference type="PRINTS" id="PR00943">
    <property type="entry name" value="CUATPASE"/>
</dbReference>
<dbReference type="PRINTS" id="PR00119">
    <property type="entry name" value="CATATPASE"/>
</dbReference>
<feature type="transmembrane region" description="Helical" evidence="10">
    <location>
        <begin position="107"/>
        <end position="128"/>
    </location>
</feature>
<dbReference type="PROSITE" id="PS50846">
    <property type="entry name" value="HMA_2"/>
    <property type="match status" value="1"/>
</dbReference>
<keyword evidence="4 10" id="KW-0479">Metal-binding</keyword>
<gene>
    <name evidence="12" type="ORF">BHC47_05010</name>
</gene>
<evidence type="ECO:0000256" key="8">
    <source>
        <dbReference type="ARBA" id="ARBA00022989"/>
    </source>
</evidence>
<proteinExistence type="inferred from homology"/>
<dbReference type="InterPro" id="IPR023214">
    <property type="entry name" value="HAD_sf"/>
</dbReference>
<protein>
    <submittedName>
        <fullName evidence="12">Copper-translocating P-type ATPase</fullName>
    </submittedName>
</protein>
<dbReference type="PANTHER" id="PTHR43520:SF8">
    <property type="entry name" value="P-TYPE CU(+) TRANSPORTER"/>
    <property type="match status" value="1"/>
</dbReference>
<feature type="transmembrane region" description="Helical" evidence="10">
    <location>
        <begin position="134"/>
        <end position="152"/>
    </location>
</feature>
<dbReference type="FunFam" id="3.30.70.100:FF:000001">
    <property type="entry name" value="ATPase copper transporting beta"/>
    <property type="match status" value="1"/>
</dbReference>
<dbReference type="SUPFAM" id="SSF55008">
    <property type="entry name" value="HMA, heavy metal-associated domain"/>
    <property type="match status" value="1"/>
</dbReference>
<feature type="transmembrane region" description="Helical" evidence="10">
    <location>
        <begin position="195"/>
        <end position="214"/>
    </location>
</feature>
<dbReference type="NCBIfam" id="TIGR01494">
    <property type="entry name" value="ATPase_P-type"/>
    <property type="match status" value="1"/>
</dbReference>
<dbReference type="CDD" id="cd02094">
    <property type="entry name" value="P-type_ATPase_Cu-like"/>
    <property type="match status" value="1"/>
</dbReference>
<dbReference type="Gene3D" id="3.40.50.1000">
    <property type="entry name" value="HAD superfamily/HAD-like"/>
    <property type="match status" value="1"/>
</dbReference>
<feature type="transmembrane region" description="Helical" evidence="10">
    <location>
        <begin position="348"/>
        <end position="370"/>
    </location>
</feature>
<dbReference type="InterPro" id="IPR017969">
    <property type="entry name" value="Heavy-metal-associated_CS"/>
</dbReference>
<dbReference type="InterPro" id="IPR036163">
    <property type="entry name" value="HMA_dom_sf"/>
</dbReference>
<dbReference type="Gene3D" id="3.30.70.100">
    <property type="match status" value="1"/>
</dbReference>
<organism evidence="12 13">
    <name type="scientific">Snodgrassella alvi</name>
    <dbReference type="NCBI Taxonomy" id="1196083"/>
    <lineage>
        <taxon>Bacteria</taxon>
        <taxon>Pseudomonadati</taxon>
        <taxon>Pseudomonadota</taxon>
        <taxon>Betaproteobacteria</taxon>
        <taxon>Neisseriales</taxon>
        <taxon>Neisseriaceae</taxon>
        <taxon>Snodgrassella</taxon>
    </lineage>
</organism>
<keyword evidence="8 10" id="KW-1133">Transmembrane helix</keyword>
<dbReference type="InterPro" id="IPR059000">
    <property type="entry name" value="ATPase_P-type_domA"/>
</dbReference>
<accession>A0A2N9Y486</accession>
<dbReference type="EMBL" id="MEIV01000051">
    <property type="protein sequence ID" value="PIT62453.1"/>
    <property type="molecule type" value="Genomic_DNA"/>
</dbReference>
<keyword evidence="7" id="KW-1278">Translocase</keyword>
<evidence type="ECO:0000256" key="9">
    <source>
        <dbReference type="ARBA" id="ARBA00023136"/>
    </source>
</evidence>
<dbReference type="Gene3D" id="2.70.150.10">
    <property type="entry name" value="Calcium-transporting ATPase, cytoplasmic transduction domain A"/>
    <property type="match status" value="1"/>
</dbReference>
<dbReference type="Proteomes" id="UP000231094">
    <property type="component" value="Unassembled WGS sequence"/>
</dbReference>
<dbReference type="InterPro" id="IPR036412">
    <property type="entry name" value="HAD-like_sf"/>
</dbReference>
<evidence type="ECO:0000256" key="1">
    <source>
        <dbReference type="ARBA" id="ARBA00004127"/>
    </source>
</evidence>
<dbReference type="GO" id="GO:0005524">
    <property type="term" value="F:ATP binding"/>
    <property type="evidence" value="ECO:0007669"/>
    <property type="project" value="UniProtKB-UniRule"/>
</dbReference>
<evidence type="ECO:0000256" key="7">
    <source>
        <dbReference type="ARBA" id="ARBA00022967"/>
    </source>
</evidence>
<dbReference type="InterPro" id="IPR006121">
    <property type="entry name" value="HMA_dom"/>
</dbReference>
<dbReference type="PROSITE" id="PS01047">
    <property type="entry name" value="HMA_1"/>
    <property type="match status" value="1"/>
</dbReference>
<evidence type="ECO:0000259" key="11">
    <source>
        <dbReference type="PROSITE" id="PS50846"/>
    </source>
</evidence>
<dbReference type="NCBIfam" id="TIGR01525">
    <property type="entry name" value="ATPase-IB_hvy"/>
    <property type="match status" value="1"/>
</dbReference>
<keyword evidence="10" id="KW-1003">Cell membrane</keyword>
<evidence type="ECO:0000256" key="5">
    <source>
        <dbReference type="ARBA" id="ARBA00022741"/>
    </source>
</evidence>
<feature type="transmembrane region" description="Helical" evidence="10">
    <location>
        <begin position="164"/>
        <end position="183"/>
    </location>
</feature>
<dbReference type="InterPro" id="IPR001757">
    <property type="entry name" value="P_typ_ATPase"/>
</dbReference>
<dbReference type="InterPro" id="IPR008250">
    <property type="entry name" value="ATPase_P-typ_transduc_dom_A_sf"/>
</dbReference>
<dbReference type="GO" id="GO:0005507">
    <property type="term" value="F:copper ion binding"/>
    <property type="evidence" value="ECO:0007669"/>
    <property type="project" value="TreeGrafter"/>
</dbReference>
<dbReference type="Pfam" id="PF00403">
    <property type="entry name" value="HMA"/>
    <property type="match status" value="1"/>
</dbReference>
<evidence type="ECO:0000256" key="3">
    <source>
        <dbReference type="ARBA" id="ARBA00022692"/>
    </source>
</evidence>
<dbReference type="InterPro" id="IPR018303">
    <property type="entry name" value="ATPase_P-typ_P_site"/>
</dbReference>
<comment type="caution">
    <text evidence="12">The sequence shown here is derived from an EMBL/GenBank/DDBJ whole genome shotgun (WGS) entry which is preliminary data.</text>
</comment>
<evidence type="ECO:0000256" key="10">
    <source>
        <dbReference type="RuleBase" id="RU362081"/>
    </source>
</evidence>
<feature type="transmembrane region" description="Helical" evidence="10">
    <location>
        <begin position="710"/>
        <end position="728"/>
    </location>
</feature>
<dbReference type="GO" id="GO:0043682">
    <property type="term" value="F:P-type divalent copper transporter activity"/>
    <property type="evidence" value="ECO:0007669"/>
    <property type="project" value="TreeGrafter"/>
</dbReference>
<keyword evidence="9 10" id="KW-0472">Membrane</keyword>
<dbReference type="SUPFAM" id="SSF81665">
    <property type="entry name" value="Calcium ATPase, transmembrane domain M"/>
    <property type="match status" value="1"/>
</dbReference>
<dbReference type="PROSITE" id="PS00154">
    <property type="entry name" value="ATPASE_E1_E2"/>
    <property type="match status" value="1"/>
</dbReference>
<evidence type="ECO:0000256" key="2">
    <source>
        <dbReference type="ARBA" id="ARBA00006024"/>
    </source>
</evidence>
<dbReference type="InterPro" id="IPR023299">
    <property type="entry name" value="ATPase_P-typ_cyto_dom_N"/>
</dbReference>
<dbReference type="RefSeq" id="WP_100116781.1">
    <property type="nucleotide sequence ID" value="NZ_MEIV01000051.1"/>
</dbReference>
<dbReference type="CDD" id="cd00371">
    <property type="entry name" value="HMA"/>
    <property type="match status" value="1"/>
</dbReference>
<reference evidence="12 13" key="1">
    <citation type="journal article" date="2017" name="MBio">
        <title>Type VI secretion-mediated competition in the bee gut microbiome.</title>
        <authorList>
            <person name="Steele M.I."/>
            <person name="Kwong W.K."/>
            <person name="Powell J.E."/>
            <person name="Whiteley M."/>
            <person name="Moran N.A."/>
        </authorList>
    </citation>
    <scope>NUCLEOTIDE SEQUENCE [LARGE SCALE GENOMIC DNA]</scope>
    <source>
        <strain evidence="12 13">PEB0171</strain>
    </source>
</reference>
<keyword evidence="3 10" id="KW-0812">Transmembrane</keyword>
<keyword evidence="5 10" id="KW-0547">Nucleotide-binding</keyword>
<keyword evidence="6 10" id="KW-0067">ATP-binding</keyword>
<dbReference type="Pfam" id="PF00122">
    <property type="entry name" value="E1-E2_ATPase"/>
    <property type="match status" value="1"/>
</dbReference>
<evidence type="ECO:0000313" key="13">
    <source>
        <dbReference type="Proteomes" id="UP000231094"/>
    </source>
</evidence>
<dbReference type="Gene3D" id="3.40.1110.10">
    <property type="entry name" value="Calcium-transporting ATPase, cytoplasmic domain N"/>
    <property type="match status" value="1"/>
</dbReference>
<name>A0A2N9Y486_9NEIS</name>
<dbReference type="AlphaFoldDB" id="A0A2N9Y486"/>